<reference evidence="1 2" key="1">
    <citation type="submission" date="2016-09" db="EMBL/GenBank/DDBJ databases">
        <title>Draft genome sequence for the type strain of Desulfuribacillus alkaliarsenatis AHT28, an obligately anaerobic, sulfidogenic bacterium isolated from Russian soda lake sediments.</title>
        <authorList>
            <person name="Abin C.A."/>
            <person name="Hollibaugh J.T."/>
        </authorList>
    </citation>
    <scope>NUCLEOTIDE SEQUENCE [LARGE SCALE GENOMIC DNA]</scope>
    <source>
        <strain evidence="1 2">AHT28</strain>
    </source>
</reference>
<sequence>MEDTRALVDKSINFKINSIQNMYLVISKQVMVITELDVFNMQDISYKISKIDEEYINSMDTEYITSLVDILQKLQQVHSFHVKKKLTTAMFFGTVEGSHNMLPANQEQCYLLLRSCLIFIRKALNKRVYIKSINKQDYDFEAVVHQFLEVLYIITRVSFRMNVDNSRDNNLSLNKIDSLSYEIIKLLRCFEEVPLSEEYKAICKKVLLDIKTIFSEQRDKSILEKQNYKKQNNNTGKNPVPLIYIPNKPNEVTFPKQKGSY</sequence>
<dbReference type="RefSeq" id="WP_069644376.1">
    <property type="nucleotide sequence ID" value="NZ_MIJE01000036.1"/>
</dbReference>
<keyword evidence="2" id="KW-1185">Reference proteome</keyword>
<organism evidence="1 2">
    <name type="scientific">Desulfuribacillus alkaliarsenatis</name>
    <dbReference type="NCBI Taxonomy" id="766136"/>
    <lineage>
        <taxon>Bacteria</taxon>
        <taxon>Bacillati</taxon>
        <taxon>Bacillota</taxon>
        <taxon>Desulfuribacillia</taxon>
        <taxon>Desulfuribacillales</taxon>
        <taxon>Desulfuribacillaceae</taxon>
        <taxon>Desulfuribacillus</taxon>
    </lineage>
</organism>
<dbReference type="EMBL" id="MIJE01000036">
    <property type="protein sequence ID" value="OEF95563.1"/>
    <property type="molecule type" value="Genomic_DNA"/>
</dbReference>
<protein>
    <submittedName>
        <fullName evidence="1">Uncharacterized protein</fullName>
    </submittedName>
</protein>
<gene>
    <name evidence="1" type="ORF">BHF68_11950</name>
</gene>
<dbReference type="Proteomes" id="UP000094296">
    <property type="component" value="Unassembled WGS sequence"/>
</dbReference>
<name>A0A1E5FYB1_9FIRM</name>
<proteinExistence type="predicted"/>
<dbReference type="AlphaFoldDB" id="A0A1E5FYB1"/>
<comment type="caution">
    <text evidence="1">The sequence shown here is derived from an EMBL/GenBank/DDBJ whole genome shotgun (WGS) entry which is preliminary data.</text>
</comment>
<accession>A0A1E5FYB1</accession>
<evidence type="ECO:0000313" key="1">
    <source>
        <dbReference type="EMBL" id="OEF95563.1"/>
    </source>
</evidence>
<evidence type="ECO:0000313" key="2">
    <source>
        <dbReference type="Proteomes" id="UP000094296"/>
    </source>
</evidence>